<dbReference type="InterPro" id="IPR030671">
    <property type="entry name" value="Sec61-beta/Sbh"/>
</dbReference>
<evidence type="ECO:0000256" key="8">
    <source>
        <dbReference type="ARBA" id="ARBA00023010"/>
    </source>
</evidence>
<keyword evidence="3 10" id="KW-0813">Transport</keyword>
<evidence type="ECO:0000313" key="14">
    <source>
        <dbReference type="Proteomes" id="UP000751190"/>
    </source>
</evidence>
<evidence type="ECO:0000256" key="3">
    <source>
        <dbReference type="ARBA" id="ARBA00022448"/>
    </source>
</evidence>
<dbReference type="GO" id="GO:0006886">
    <property type="term" value="P:intracellular protein transport"/>
    <property type="evidence" value="ECO:0007669"/>
    <property type="project" value="InterPro"/>
</dbReference>
<protein>
    <recommendedName>
        <fullName evidence="10">Protein transport protein Sec61 subunit beta</fullName>
    </recommendedName>
</protein>
<evidence type="ECO:0000256" key="6">
    <source>
        <dbReference type="ARBA" id="ARBA00022927"/>
    </source>
</evidence>
<reference evidence="13" key="1">
    <citation type="submission" date="2021-05" db="EMBL/GenBank/DDBJ databases">
        <title>The genome of the haptophyte Pavlova lutheri (Diacronema luteri, Pavlovales) - a model for lipid biosynthesis in eukaryotic algae.</title>
        <authorList>
            <person name="Hulatt C.J."/>
            <person name="Posewitz M.C."/>
        </authorList>
    </citation>
    <scope>NUCLEOTIDE SEQUENCE</scope>
    <source>
        <strain evidence="13">NIVA-4/92</strain>
    </source>
</reference>
<evidence type="ECO:0000256" key="11">
    <source>
        <dbReference type="SAM" id="MobiDB-lite"/>
    </source>
</evidence>
<dbReference type="EMBL" id="JAGTXO010000010">
    <property type="protein sequence ID" value="KAG8465571.1"/>
    <property type="molecule type" value="Genomic_DNA"/>
</dbReference>
<dbReference type="PIRSF" id="PIRSF006398">
    <property type="entry name" value="Sec61_beta_euk"/>
    <property type="match status" value="1"/>
</dbReference>
<comment type="subcellular location">
    <subcellularLocation>
        <location evidence="1">Endoplasmic reticulum membrane</location>
        <topology evidence="1">Single-pass membrane protein</topology>
    </subcellularLocation>
</comment>
<evidence type="ECO:0000313" key="13">
    <source>
        <dbReference type="EMBL" id="KAG8465571.1"/>
    </source>
</evidence>
<evidence type="ECO:0000256" key="4">
    <source>
        <dbReference type="ARBA" id="ARBA00022692"/>
    </source>
</evidence>
<evidence type="ECO:0000256" key="9">
    <source>
        <dbReference type="ARBA" id="ARBA00023136"/>
    </source>
</evidence>
<feature type="transmembrane region" description="Helical" evidence="12">
    <location>
        <begin position="61"/>
        <end position="83"/>
    </location>
</feature>
<keyword evidence="6 10" id="KW-0653">Protein transport</keyword>
<feature type="compositionally biased region" description="Polar residues" evidence="11">
    <location>
        <begin position="1"/>
        <end position="11"/>
    </location>
</feature>
<evidence type="ECO:0000256" key="1">
    <source>
        <dbReference type="ARBA" id="ARBA00004389"/>
    </source>
</evidence>
<dbReference type="Proteomes" id="UP000751190">
    <property type="component" value="Unassembled WGS sequence"/>
</dbReference>
<comment type="caution">
    <text evidence="13">The sequence shown here is derived from an EMBL/GenBank/DDBJ whole genome shotgun (WGS) entry which is preliminary data.</text>
</comment>
<organism evidence="13 14">
    <name type="scientific">Diacronema lutheri</name>
    <name type="common">Unicellular marine alga</name>
    <name type="synonym">Monochrysis lutheri</name>
    <dbReference type="NCBI Taxonomy" id="2081491"/>
    <lineage>
        <taxon>Eukaryota</taxon>
        <taxon>Haptista</taxon>
        <taxon>Haptophyta</taxon>
        <taxon>Pavlovophyceae</taxon>
        <taxon>Pavlovales</taxon>
        <taxon>Pavlovaceae</taxon>
        <taxon>Diacronema</taxon>
    </lineage>
</organism>
<dbReference type="GO" id="GO:0005784">
    <property type="term" value="C:Sec61 translocon complex"/>
    <property type="evidence" value="ECO:0007669"/>
    <property type="project" value="UniProtKB-UniRule"/>
</dbReference>
<accession>A0A8J5XIY8</accession>
<sequence>MSERTGSTPKSGGSAPRSTAVSAATSTALRKRGPARPTTRSGSSQSSLLRFYTDEHPGLKIGPTAVLVLSLLFIAFVVLLHIWGKFRRG</sequence>
<feature type="compositionally biased region" description="Low complexity" evidence="11">
    <location>
        <begin position="14"/>
        <end position="28"/>
    </location>
</feature>
<evidence type="ECO:0000256" key="2">
    <source>
        <dbReference type="ARBA" id="ARBA00006103"/>
    </source>
</evidence>
<evidence type="ECO:0000256" key="12">
    <source>
        <dbReference type="SAM" id="Phobius"/>
    </source>
</evidence>
<dbReference type="AlphaFoldDB" id="A0A8J5XIY8"/>
<keyword evidence="7 12" id="KW-1133">Transmembrane helix</keyword>
<keyword evidence="9 10" id="KW-0472">Membrane</keyword>
<comment type="function">
    <text evidence="10">Necessary for protein translocation in the endoplasmic reticulum.</text>
</comment>
<evidence type="ECO:0000256" key="7">
    <source>
        <dbReference type="ARBA" id="ARBA00022989"/>
    </source>
</evidence>
<dbReference type="InterPro" id="IPR016482">
    <property type="entry name" value="SecG/Sec61-beta/Sbh"/>
</dbReference>
<feature type="compositionally biased region" description="Polar residues" evidence="11">
    <location>
        <begin position="38"/>
        <end position="47"/>
    </location>
</feature>
<feature type="region of interest" description="Disordered" evidence="11">
    <location>
        <begin position="1"/>
        <end position="47"/>
    </location>
</feature>
<comment type="similarity">
    <text evidence="2 10">Belongs to the SEC61-beta family.</text>
</comment>
<keyword evidence="4 12" id="KW-0812">Transmembrane</keyword>
<dbReference type="OrthoDB" id="5401193at2759"/>
<evidence type="ECO:0000256" key="10">
    <source>
        <dbReference type="PIRNR" id="PIRNR006398"/>
    </source>
</evidence>
<evidence type="ECO:0000256" key="5">
    <source>
        <dbReference type="ARBA" id="ARBA00022824"/>
    </source>
</evidence>
<keyword evidence="14" id="KW-1185">Reference proteome</keyword>
<proteinExistence type="inferred from homology"/>
<keyword evidence="8 10" id="KW-0811">Translocation</keyword>
<dbReference type="PANTHER" id="PTHR13509">
    <property type="entry name" value="SEC61 SUBUNIT BETA"/>
    <property type="match status" value="1"/>
</dbReference>
<gene>
    <name evidence="13" type="ORF">KFE25_002878</name>
</gene>
<keyword evidence="5 10" id="KW-0256">Endoplasmic reticulum</keyword>
<dbReference type="Pfam" id="PF03911">
    <property type="entry name" value="Sec61_beta"/>
    <property type="match status" value="1"/>
</dbReference>
<name>A0A8J5XIY8_DIALT</name>